<dbReference type="EMBL" id="DS113507">
    <property type="protein sequence ID" value="EAY03356.1"/>
    <property type="molecule type" value="Genomic_DNA"/>
</dbReference>
<dbReference type="PROSITE" id="PS50088">
    <property type="entry name" value="ANK_REPEAT"/>
    <property type="match status" value="2"/>
</dbReference>
<dbReference type="SMR" id="A2EVH0"/>
<reference evidence="5" key="2">
    <citation type="journal article" date="2007" name="Science">
        <title>Draft genome sequence of the sexually transmitted pathogen Trichomonas vaginalis.</title>
        <authorList>
            <person name="Carlton J.M."/>
            <person name="Hirt R.P."/>
            <person name="Silva J.C."/>
            <person name="Delcher A.L."/>
            <person name="Schatz M."/>
            <person name="Zhao Q."/>
            <person name="Wortman J.R."/>
            <person name="Bidwell S.L."/>
            <person name="Alsmark U.C.M."/>
            <person name="Besteiro S."/>
            <person name="Sicheritz-Ponten T."/>
            <person name="Noel C.J."/>
            <person name="Dacks J.B."/>
            <person name="Foster P.G."/>
            <person name="Simillion C."/>
            <person name="Van de Peer Y."/>
            <person name="Miranda-Saavedra D."/>
            <person name="Barton G.J."/>
            <person name="Westrop G.D."/>
            <person name="Mueller S."/>
            <person name="Dessi D."/>
            <person name="Fiori P.L."/>
            <person name="Ren Q."/>
            <person name="Paulsen I."/>
            <person name="Zhang H."/>
            <person name="Bastida-Corcuera F.D."/>
            <person name="Simoes-Barbosa A."/>
            <person name="Brown M.T."/>
            <person name="Hayes R.D."/>
            <person name="Mukherjee M."/>
            <person name="Okumura C.Y."/>
            <person name="Schneider R."/>
            <person name="Smith A.J."/>
            <person name="Vanacova S."/>
            <person name="Villalvazo M."/>
            <person name="Haas B.J."/>
            <person name="Pertea M."/>
            <person name="Feldblyum T.V."/>
            <person name="Utterback T.R."/>
            <person name="Shu C.L."/>
            <person name="Osoegawa K."/>
            <person name="de Jong P.J."/>
            <person name="Hrdy I."/>
            <person name="Horvathova L."/>
            <person name="Zubacova Z."/>
            <person name="Dolezal P."/>
            <person name="Malik S.B."/>
            <person name="Logsdon J.M. Jr."/>
            <person name="Henze K."/>
            <person name="Gupta A."/>
            <person name="Wang C.C."/>
            <person name="Dunne R.L."/>
            <person name="Upcroft J.A."/>
            <person name="Upcroft P."/>
            <person name="White O."/>
            <person name="Salzberg S.L."/>
            <person name="Tang P."/>
            <person name="Chiu C.-H."/>
            <person name="Lee Y.-S."/>
            <person name="Embley T.M."/>
            <person name="Coombs G.H."/>
            <person name="Mottram J.C."/>
            <person name="Tachezy J."/>
            <person name="Fraser-Liggett C.M."/>
            <person name="Johnson P.J."/>
        </authorList>
    </citation>
    <scope>NUCLEOTIDE SEQUENCE [LARGE SCALE GENOMIC DNA]</scope>
    <source>
        <strain evidence="5">G3</strain>
    </source>
</reference>
<dbReference type="PROSITE" id="PS50097">
    <property type="entry name" value="BTB"/>
    <property type="match status" value="1"/>
</dbReference>
<dbReference type="InterPro" id="IPR036770">
    <property type="entry name" value="Ankyrin_rpt-contain_sf"/>
</dbReference>
<keyword evidence="1" id="KW-0677">Repeat</keyword>
<dbReference type="Pfam" id="PF13857">
    <property type="entry name" value="Ank_5"/>
    <property type="match status" value="1"/>
</dbReference>
<dbReference type="STRING" id="5722.A2EVH0"/>
<dbReference type="Proteomes" id="UP000001542">
    <property type="component" value="Unassembled WGS sequence"/>
</dbReference>
<feature type="repeat" description="ANK" evidence="3">
    <location>
        <begin position="802"/>
        <end position="822"/>
    </location>
</feature>
<gene>
    <name evidence="5" type="ORF">TVAG_398810</name>
</gene>
<dbReference type="RefSeq" id="XP_001315579.1">
    <property type="nucleotide sequence ID" value="XM_001315544.1"/>
</dbReference>
<dbReference type="InterPro" id="IPR000210">
    <property type="entry name" value="BTB/POZ_dom"/>
</dbReference>
<feature type="domain" description="BTB" evidence="4">
    <location>
        <begin position="25"/>
        <end position="89"/>
    </location>
</feature>
<dbReference type="Pfam" id="PF12796">
    <property type="entry name" value="Ank_2"/>
    <property type="match status" value="1"/>
</dbReference>
<evidence type="ECO:0000256" key="2">
    <source>
        <dbReference type="ARBA" id="ARBA00023043"/>
    </source>
</evidence>
<feature type="repeat" description="ANK" evidence="3">
    <location>
        <begin position="768"/>
        <end position="788"/>
    </location>
</feature>
<protein>
    <recommendedName>
        <fullName evidence="4">BTB domain-containing protein</fullName>
    </recommendedName>
</protein>
<dbReference type="PROSITE" id="PS50297">
    <property type="entry name" value="ANK_REP_REGION"/>
    <property type="match status" value="2"/>
</dbReference>
<sequence>MTVPPTMTDEKKKIKLTKEDSIFNHDSFLIVHNGTEYIVNPVIFIQYSRYFTANFQSDTNRIVENDVFQEPTFEWFVRACQREEIQLTGPELVNLLIVAEKWQAPTLIAKIEALIKSTLYPNDVLTMYSRLIDTDYPLDRLEAMMSQNLDEYMNDPLFPKLPMKVIQKVIRNATTSINAIKIVKLCYAIAQVHGIEAITIIASNTFDNVTIEEVDQLSDIFRQCPYDGFAAIFDAVGRCIRQIISPGSENSQFVTLWTQAENGTGEDAYTFFIYIQKEEGQEPKSETAALFLKLAAERGHPVAMYEWGKYLLKIAQTQEEHQAAIEYLIHAAGRDYQPARAALRPYLPLTQVPRNNRHYAYQCLSLQIFLMNLNNLNLMQTSQALSQLQFATTETGINILADNILRAVEVRQRNIELYGELVQQLIQESTTENSFAELKQVLFTKIIIALCNPDPKFKQFTYTRFLFVCRNHEVFTNNELEESISEFIRGRPQFIKSSMMLFYWFAPIINKEDESFTLMSQKLDEFRGGLGNLDPTIISFKKDFKRCMHDGNWQRFTESRNNYSPYNKMNIALMNDNIADFERMISPTDFDLNQKIENDCFDLGIPNTEQISLIQYAALQGASNCFMALVQAGAEFLSDTDNTSAVCAIAGQNFFIMNFTLGSQGALREELFRTAAKFDNMYALAYILQSGCNVNCADEKGYTAMHSAVIRSHLDCVKFLTTVDEIDVNMLDSNKASPLHYAVWNDDVNIVTFLVSCHGVDLNIAGANSRTPLHEAVKNGYLDVLQILANGYGININCEDDDGVTPFHLAAKRGHDSIVQFLKNCPGIDLDCRTKDNETAADLAKTKEIKDMITNA</sequence>
<keyword evidence="2 3" id="KW-0040">ANK repeat</keyword>
<dbReference type="AlphaFoldDB" id="A2EVH0"/>
<proteinExistence type="predicted"/>
<evidence type="ECO:0000313" key="5">
    <source>
        <dbReference type="EMBL" id="EAY03356.1"/>
    </source>
</evidence>
<accession>A2EVH0</accession>
<dbReference type="InterPro" id="IPR002110">
    <property type="entry name" value="Ankyrin_rpt"/>
</dbReference>
<dbReference type="PANTHER" id="PTHR24198">
    <property type="entry name" value="ANKYRIN REPEAT AND PROTEIN KINASE DOMAIN-CONTAINING PROTEIN"/>
    <property type="match status" value="1"/>
</dbReference>
<dbReference type="SUPFAM" id="SSF48403">
    <property type="entry name" value="Ankyrin repeat"/>
    <property type="match status" value="1"/>
</dbReference>
<name>A2EVH0_TRIV3</name>
<dbReference type="Gene3D" id="1.25.40.10">
    <property type="entry name" value="Tetratricopeptide repeat domain"/>
    <property type="match status" value="1"/>
</dbReference>
<dbReference type="VEuPathDB" id="TrichDB:TVAGG3_0526730"/>
<reference evidence="5" key="1">
    <citation type="submission" date="2006-10" db="EMBL/GenBank/DDBJ databases">
        <authorList>
            <person name="Amadeo P."/>
            <person name="Zhao Q."/>
            <person name="Wortman J."/>
            <person name="Fraser-Liggett C."/>
            <person name="Carlton J."/>
        </authorList>
    </citation>
    <scope>NUCLEOTIDE SEQUENCE</scope>
    <source>
        <strain evidence="5">G3</strain>
    </source>
</reference>
<evidence type="ECO:0000256" key="3">
    <source>
        <dbReference type="PROSITE-ProRule" id="PRU00023"/>
    </source>
</evidence>
<dbReference type="InterPro" id="IPR011990">
    <property type="entry name" value="TPR-like_helical_dom_sf"/>
</dbReference>
<dbReference type="InterPro" id="IPR011333">
    <property type="entry name" value="SKP1/BTB/POZ_sf"/>
</dbReference>
<evidence type="ECO:0000256" key="1">
    <source>
        <dbReference type="ARBA" id="ARBA00022737"/>
    </source>
</evidence>
<dbReference type="Gene3D" id="1.25.40.20">
    <property type="entry name" value="Ankyrin repeat-containing domain"/>
    <property type="match status" value="1"/>
</dbReference>
<evidence type="ECO:0000313" key="6">
    <source>
        <dbReference type="Proteomes" id="UP000001542"/>
    </source>
</evidence>
<dbReference type="VEuPathDB" id="TrichDB:TVAG_398810"/>
<dbReference type="SUPFAM" id="SSF81901">
    <property type="entry name" value="HCP-like"/>
    <property type="match status" value="1"/>
</dbReference>
<keyword evidence="6" id="KW-1185">Reference proteome</keyword>
<evidence type="ECO:0000259" key="4">
    <source>
        <dbReference type="PROSITE" id="PS50097"/>
    </source>
</evidence>
<dbReference type="KEGG" id="tva:4761201"/>
<dbReference type="PANTHER" id="PTHR24198:SF165">
    <property type="entry name" value="ANKYRIN REPEAT-CONTAINING PROTEIN-RELATED"/>
    <property type="match status" value="1"/>
</dbReference>
<dbReference type="Gene3D" id="3.30.710.10">
    <property type="entry name" value="Potassium Channel Kv1.1, Chain A"/>
    <property type="match status" value="1"/>
</dbReference>
<dbReference type="InParanoid" id="A2EVH0"/>
<dbReference type="SUPFAM" id="SSF54695">
    <property type="entry name" value="POZ domain"/>
    <property type="match status" value="1"/>
</dbReference>
<dbReference type="eggNOG" id="KOG0504">
    <property type="taxonomic scope" value="Eukaryota"/>
</dbReference>
<organism evidence="5 6">
    <name type="scientific">Trichomonas vaginalis (strain ATCC PRA-98 / G3)</name>
    <dbReference type="NCBI Taxonomy" id="412133"/>
    <lineage>
        <taxon>Eukaryota</taxon>
        <taxon>Metamonada</taxon>
        <taxon>Parabasalia</taxon>
        <taxon>Trichomonadida</taxon>
        <taxon>Trichomonadidae</taxon>
        <taxon>Trichomonas</taxon>
    </lineage>
</organism>
<dbReference type="OrthoDB" id="426293at2759"/>
<dbReference type="Pfam" id="PF00651">
    <property type="entry name" value="BTB"/>
    <property type="match status" value="1"/>
</dbReference>
<dbReference type="SMART" id="SM00248">
    <property type="entry name" value="ANK"/>
    <property type="match status" value="6"/>
</dbReference>